<keyword evidence="7" id="KW-0547">Nucleotide-binding</keyword>
<dbReference type="CDD" id="cd00082">
    <property type="entry name" value="HisKA"/>
    <property type="match status" value="1"/>
</dbReference>
<dbReference type="SMART" id="SM00388">
    <property type="entry name" value="HisKA"/>
    <property type="match status" value="1"/>
</dbReference>
<dbReference type="FunFam" id="1.10.287.130:FF:000070">
    <property type="entry name" value="Histidine kinase sensor protein"/>
    <property type="match status" value="1"/>
</dbReference>
<dbReference type="PANTHER" id="PTHR42878">
    <property type="entry name" value="TWO-COMPONENT HISTIDINE KINASE"/>
    <property type="match status" value="1"/>
</dbReference>
<dbReference type="Pfam" id="PF00512">
    <property type="entry name" value="HisKA"/>
    <property type="match status" value="1"/>
</dbReference>
<comment type="catalytic activity">
    <reaction evidence="1">
        <text>ATP + protein L-histidine = ADP + protein N-phospho-L-histidine.</text>
        <dbReference type="EC" id="2.7.13.3"/>
    </reaction>
</comment>
<evidence type="ECO:0000256" key="1">
    <source>
        <dbReference type="ARBA" id="ARBA00000085"/>
    </source>
</evidence>
<dbReference type="RefSeq" id="WP_106660977.1">
    <property type="nucleotide sequence ID" value="NZ_PJEO01000056.1"/>
</dbReference>
<evidence type="ECO:0000259" key="13">
    <source>
        <dbReference type="PROSITE" id="PS50109"/>
    </source>
</evidence>
<dbReference type="InterPro" id="IPR003661">
    <property type="entry name" value="HisK_dim/P_dom"/>
</dbReference>
<dbReference type="Pfam" id="PF02518">
    <property type="entry name" value="HATPase_c"/>
    <property type="match status" value="1"/>
</dbReference>
<dbReference type="SUPFAM" id="SSF55874">
    <property type="entry name" value="ATPase domain of HSP90 chaperone/DNA topoisomerase II/histidine kinase"/>
    <property type="match status" value="1"/>
</dbReference>
<protein>
    <recommendedName>
        <fullName evidence="3">histidine kinase</fullName>
        <ecNumber evidence="3">2.7.13.3</ecNumber>
    </recommendedName>
</protein>
<dbReference type="GO" id="GO:0000155">
    <property type="term" value="F:phosphorelay sensor kinase activity"/>
    <property type="evidence" value="ECO:0007669"/>
    <property type="project" value="InterPro"/>
</dbReference>
<organism evidence="14 15">
    <name type="scientific">Confluentibacter flavum</name>
    <dbReference type="NCBI Taxonomy" id="1909700"/>
    <lineage>
        <taxon>Bacteria</taxon>
        <taxon>Pseudomonadati</taxon>
        <taxon>Bacteroidota</taxon>
        <taxon>Flavobacteriia</taxon>
        <taxon>Flavobacteriales</taxon>
        <taxon>Flavobacteriaceae</taxon>
        <taxon>Confluentibacter</taxon>
    </lineage>
</organism>
<dbReference type="OrthoDB" id="9781208at2"/>
<dbReference type="GO" id="GO:0005886">
    <property type="term" value="C:plasma membrane"/>
    <property type="evidence" value="ECO:0007669"/>
    <property type="project" value="UniProtKB-SubCell"/>
</dbReference>
<keyword evidence="9" id="KW-0067">ATP-binding</keyword>
<keyword evidence="12" id="KW-0175">Coiled coil</keyword>
<evidence type="ECO:0000256" key="3">
    <source>
        <dbReference type="ARBA" id="ARBA00012438"/>
    </source>
</evidence>
<evidence type="ECO:0000256" key="10">
    <source>
        <dbReference type="ARBA" id="ARBA00023012"/>
    </source>
</evidence>
<dbReference type="InterPro" id="IPR050351">
    <property type="entry name" value="BphY/WalK/GraS-like"/>
</dbReference>
<evidence type="ECO:0000256" key="5">
    <source>
        <dbReference type="ARBA" id="ARBA00022553"/>
    </source>
</evidence>
<dbReference type="AlphaFoldDB" id="A0A2N3HF31"/>
<evidence type="ECO:0000313" key="14">
    <source>
        <dbReference type="EMBL" id="PKQ43576.1"/>
    </source>
</evidence>
<keyword evidence="10" id="KW-0902">Two-component regulatory system</keyword>
<dbReference type="EMBL" id="PJEO01000056">
    <property type="protein sequence ID" value="PKQ43576.1"/>
    <property type="molecule type" value="Genomic_DNA"/>
</dbReference>
<dbReference type="SUPFAM" id="SSF47384">
    <property type="entry name" value="Homodimeric domain of signal transducing histidine kinase"/>
    <property type="match status" value="1"/>
</dbReference>
<dbReference type="SMART" id="SM00387">
    <property type="entry name" value="HATPase_c"/>
    <property type="match status" value="1"/>
</dbReference>
<keyword evidence="5" id="KW-0597">Phosphoprotein</keyword>
<dbReference type="Gene3D" id="1.10.287.130">
    <property type="match status" value="1"/>
</dbReference>
<dbReference type="PRINTS" id="PR00344">
    <property type="entry name" value="BCTRLSENSOR"/>
</dbReference>
<keyword evidence="6" id="KW-0808">Transferase</keyword>
<comment type="subcellular location">
    <subcellularLocation>
        <location evidence="2">Cell membrane</location>
    </subcellularLocation>
</comment>
<evidence type="ECO:0000256" key="11">
    <source>
        <dbReference type="ARBA" id="ARBA00023136"/>
    </source>
</evidence>
<keyword evidence="8 14" id="KW-0418">Kinase</keyword>
<dbReference type="GO" id="GO:0005524">
    <property type="term" value="F:ATP binding"/>
    <property type="evidence" value="ECO:0007669"/>
    <property type="project" value="UniProtKB-KW"/>
</dbReference>
<dbReference type="Proteomes" id="UP000233435">
    <property type="component" value="Unassembled WGS sequence"/>
</dbReference>
<gene>
    <name evidence="14" type="ORF">CSW08_16340</name>
</gene>
<dbReference type="InterPro" id="IPR003594">
    <property type="entry name" value="HATPase_dom"/>
</dbReference>
<keyword evidence="15" id="KW-1185">Reference proteome</keyword>
<feature type="coiled-coil region" evidence="12">
    <location>
        <begin position="28"/>
        <end position="85"/>
    </location>
</feature>
<dbReference type="InterPro" id="IPR005467">
    <property type="entry name" value="His_kinase_dom"/>
</dbReference>
<dbReference type="PANTHER" id="PTHR42878:SF15">
    <property type="entry name" value="BACTERIOPHYTOCHROME"/>
    <property type="match status" value="1"/>
</dbReference>
<dbReference type="GO" id="GO:0007234">
    <property type="term" value="P:osmosensory signaling via phosphorelay pathway"/>
    <property type="evidence" value="ECO:0007669"/>
    <property type="project" value="TreeGrafter"/>
</dbReference>
<dbReference type="FunFam" id="3.30.565.10:FF:000023">
    <property type="entry name" value="PAS domain-containing sensor histidine kinase"/>
    <property type="match status" value="1"/>
</dbReference>
<evidence type="ECO:0000256" key="4">
    <source>
        <dbReference type="ARBA" id="ARBA00022475"/>
    </source>
</evidence>
<evidence type="ECO:0000256" key="7">
    <source>
        <dbReference type="ARBA" id="ARBA00022741"/>
    </source>
</evidence>
<keyword evidence="11" id="KW-0472">Membrane</keyword>
<dbReference type="EC" id="2.7.13.3" evidence="3"/>
<reference evidence="14 15" key="1">
    <citation type="submission" date="2017-12" db="EMBL/GenBank/DDBJ databases">
        <title>Confluentibacter flavum sp. nov., isolated from the saline lake.</title>
        <authorList>
            <person name="Yu L."/>
        </authorList>
    </citation>
    <scope>NUCLEOTIDE SEQUENCE [LARGE SCALE GENOMIC DNA]</scope>
    <source>
        <strain evidence="14 15">3B</strain>
    </source>
</reference>
<evidence type="ECO:0000256" key="6">
    <source>
        <dbReference type="ARBA" id="ARBA00022679"/>
    </source>
</evidence>
<evidence type="ECO:0000256" key="8">
    <source>
        <dbReference type="ARBA" id="ARBA00022777"/>
    </source>
</evidence>
<comment type="caution">
    <text evidence="14">The sequence shown here is derived from an EMBL/GenBank/DDBJ whole genome shotgun (WGS) entry which is preliminary data.</text>
</comment>
<dbReference type="InterPro" id="IPR036097">
    <property type="entry name" value="HisK_dim/P_sf"/>
</dbReference>
<dbReference type="GO" id="GO:0000156">
    <property type="term" value="F:phosphorelay response regulator activity"/>
    <property type="evidence" value="ECO:0007669"/>
    <property type="project" value="TreeGrafter"/>
</dbReference>
<dbReference type="PROSITE" id="PS50109">
    <property type="entry name" value="HIS_KIN"/>
    <property type="match status" value="1"/>
</dbReference>
<accession>A0A2N3HF31</accession>
<evidence type="ECO:0000256" key="12">
    <source>
        <dbReference type="SAM" id="Coils"/>
    </source>
</evidence>
<dbReference type="Gene3D" id="3.30.565.10">
    <property type="entry name" value="Histidine kinase-like ATPase, C-terminal domain"/>
    <property type="match status" value="1"/>
</dbReference>
<dbReference type="InterPro" id="IPR004358">
    <property type="entry name" value="Sig_transdc_His_kin-like_C"/>
</dbReference>
<evidence type="ECO:0000256" key="2">
    <source>
        <dbReference type="ARBA" id="ARBA00004236"/>
    </source>
</evidence>
<proteinExistence type="predicted"/>
<name>A0A2N3HF31_9FLAO</name>
<feature type="domain" description="Histidine kinase" evidence="13">
    <location>
        <begin position="97"/>
        <end position="311"/>
    </location>
</feature>
<dbReference type="GO" id="GO:0030295">
    <property type="term" value="F:protein kinase activator activity"/>
    <property type="evidence" value="ECO:0007669"/>
    <property type="project" value="TreeGrafter"/>
</dbReference>
<sequence>MIKKYERHPISGSEESIITALELSEEALEAKDEEKNEIAIKLAKAVKELSFQIEEKEKRAEELIKVNEELAYQILEKEKRTVELEEVNKELEAFSYSVSHDLRAPLRAISGFSEVLAKDYINQLDEEAKIFFSEIIRNARKMGELIDNLLEFSRLSRQDIFRDTIDMNEIVGSIVAELTKLEPKRNIDLNLQKLPNVEGDKNMLKQLFFNLFSNAFKYTGKKEKANIEIGSYSRNREQVFYVKDNGAGFDPRYYNKLFGVFERLHSSIEFEGTGVGLAIVQKIAAKHGGEVWAEGKVGDGACFYVSLPIKIKKTNDAE</sequence>
<keyword evidence="4" id="KW-1003">Cell membrane</keyword>
<evidence type="ECO:0000256" key="9">
    <source>
        <dbReference type="ARBA" id="ARBA00022840"/>
    </source>
</evidence>
<dbReference type="InterPro" id="IPR036890">
    <property type="entry name" value="HATPase_C_sf"/>
</dbReference>
<evidence type="ECO:0000313" key="15">
    <source>
        <dbReference type="Proteomes" id="UP000233435"/>
    </source>
</evidence>